<keyword evidence="1" id="KW-0175">Coiled coil</keyword>
<feature type="compositionally biased region" description="Low complexity" evidence="2">
    <location>
        <begin position="164"/>
        <end position="174"/>
    </location>
</feature>
<name>A0A814NU19_9BILA</name>
<feature type="region of interest" description="Disordered" evidence="2">
    <location>
        <begin position="164"/>
        <end position="219"/>
    </location>
</feature>
<feature type="compositionally biased region" description="Basic residues" evidence="2">
    <location>
        <begin position="209"/>
        <end position="219"/>
    </location>
</feature>
<reference evidence="3" key="1">
    <citation type="submission" date="2021-02" db="EMBL/GenBank/DDBJ databases">
        <authorList>
            <person name="Nowell W R."/>
        </authorList>
    </citation>
    <scope>NUCLEOTIDE SEQUENCE</scope>
</reference>
<dbReference type="AlphaFoldDB" id="A0A814NU19"/>
<protein>
    <submittedName>
        <fullName evidence="3">Uncharacterized protein</fullName>
    </submittedName>
</protein>
<evidence type="ECO:0000313" key="4">
    <source>
        <dbReference type="Proteomes" id="UP000663891"/>
    </source>
</evidence>
<evidence type="ECO:0000256" key="1">
    <source>
        <dbReference type="SAM" id="Coils"/>
    </source>
</evidence>
<feature type="compositionally biased region" description="Polar residues" evidence="2">
    <location>
        <begin position="187"/>
        <end position="208"/>
    </location>
</feature>
<evidence type="ECO:0000256" key="2">
    <source>
        <dbReference type="SAM" id="MobiDB-lite"/>
    </source>
</evidence>
<gene>
    <name evidence="3" type="ORF">VCS650_LOCUS19851</name>
</gene>
<dbReference type="Proteomes" id="UP000663891">
    <property type="component" value="Unassembled WGS sequence"/>
</dbReference>
<accession>A0A814NU19</accession>
<evidence type="ECO:0000313" key="3">
    <source>
        <dbReference type="EMBL" id="CAF1096467.1"/>
    </source>
</evidence>
<comment type="caution">
    <text evidence="3">The sequence shown here is derived from an EMBL/GenBank/DDBJ whole genome shotgun (WGS) entry which is preliminary data.</text>
</comment>
<proteinExistence type="predicted"/>
<feature type="coiled-coil region" evidence="1">
    <location>
        <begin position="59"/>
        <end position="90"/>
    </location>
</feature>
<dbReference type="EMBL" id="CAJNON010000201">
    <property type="protein sequence ID" value="CAF1096467.1"/>
    <property type="molecule type" value="Genomic_DNA"/>
</dbReference>
<organism evidence="3 4">
    <name type="scientific">Adineta steineri</name>
    <dbReference type="NCBI Taxonomy" id="433720"/>
    <lineage>
        <taxon>Eukaryota</taxon>
        <taxon>Metazoa</taxon>
        <taxon>Spiralia</taxon>
        <taxon>Gnathifera</taxon>
        <taxon>Rotifera</taxon>
        <taxon>Eurotatoria</taxon>
        <taxon>Bdelloidea</taxon>
        <taxon>Adinetida</taxon>
        <taxon>Adinetidae</taxon>
        <taxon>Adineta</taxon>
    </lineage>
</organism>
<sequence>MTETSIRDVFLSMQLPPVDEIVATSKTDFRTIRKSRRSCYRSYHIPKIDETTETSNVLLDELIDTIQTKNNHLKEHLNQENQAIEDLICKKREIDLWRQLTNLVILPSNRKTSLDEQITAYDLSEKKTIEFRKDSNENPQLKAWNYIGRHITDDLIENILRDSSNNNNSNNASNGHHAIKKARRTNDVTQKIRPSTGKSTAIGTSLQSKTKRATRRSRM</sequence>
<dbReference type="OrthoDB" id="10025602at2759"/>